<evidence type="ECO:0000256" key="1">
    <source>
        <dbReference type="SAM" id="Phobius"/>
    </source>
</evidence>
<feature type="domain" description="Protein FecR C-terminal" evidence="3">
    <location>
        <begin position="252"/>
        <end position="317"/>
    </location>
</feature>
<dbReference type="PANTHER" id="PTHR30273">
    <property type="entry name" value="PERIPLASMIC SIGNAL SENSOR AND SIGMA FACTOR ACTIVATOR FECR-RELATED"/>
    <property type="match status" value="1"/>
</dbReference>
<name>A0ABT7YFG1_9BACT</name>
<dbReference type="PIRSF" id="PIRSF018266">
    <property type="entry name" value="FecR"/>
    <property type="match status" value="1"/>
</dbReference>
<sequence length="324" mass="36465">MSEKEAFDIETLIAKFITDECNDAEVQQLEEWRAQSEENEKYVADALMIFQRAELDVDEKFDSNKAWQSVSERIETKPRSRTAFIGLWKIAAGLILIAALSYLFFQQINSAEEFNFSSDAKVQVQTLPDQTTLALNRDSESKVIYNEKKNIGIIELSGEAFISIPEDKKVNWQVKVEELIIEDIGTEFNVKAYPESPEVEVSVLSGEVRIYLENEEGINIMAGQKGAFNKSSGEFQLDIADPNVSAYQSRNFTYQNQTLETIADQLSEVYQIPIILDGDIGACTLTVNFENEELEDILSIISETLGLEVNQTKESITLSGDGCF</sequence>
<comment type="caution">
    <text evidence="4">The sequence shown here is derived from an EMBL/GenBank/DDBJ whole genome shotgun (WGS) entry which is preliminary data.</text>
</comment>
<keyword evidence="1" id="KW-0472">Membrane</keyword>
<dbReference type="Gene3D" id="2.60.120.1440">
    <property type="match status" value="1"/>
</dbReference>
<gene>
    <name evidence="4" type="ORF">QVH07_13955</name>
</gene>
<keyword evidence="1" id="KW-1133">Transmembrane helix</keyword>
<dbReference type="RefSeq" id="WP_290001421.1">
    <property type="nucleotide sequence ID" value="NZ_JAUEPH010000006.1"/>
</dbReference>
<dbReference type="Gene3D" id="3.55.50.30">
    <property type="match status" value="1"/>
</dbReference>
<evidence type="ECO:0000313" key="4">
    <source>
        <dbReference type="EMBL" id="MDN3205262.1"/>
    </source>
</evidence>
<feature type="transmembrane region" description="Helical" evidence="1">
    <location>
        <begin position="83"/>
        <end position="105"/>
    </location>
</feature>
<organism evidence="4 5">
    <name type="scientific">Algoriphagus sediminis</name>
    <dbReference type="NCBI Taxonomy" id="3057113"/>
    <lineage>
        <taxon>Bacteria</taxon>
        <taxon>Pseudomonadati</taxon>
        <taxon>Bacteroidota</taxon>
        <taxon>Cytophagia</taxon>
        <taxon>Cytophagales</taxon>
        <taxon>Cyclobacteriaceae</taxon>
        <taxon>Algoriphagus</taxon>
    </lineage>
</organism>
<keyword evidence="5" id="KW-1185">Reference proteome</keyword>
<accession>A0ABT7YFG1</accession>
<proteinExistence type="predicted"/>
<dbReference type="InterPro" id="IPR006860">
    <property type="entry name" value="FecR"/>
</dbReference>
<dbReference type="EMBL" id="JAUEPH010000006">
    <property type="protein sequence ID" value="MDN3205262.1"/>
    <property type="molecule type" value="Genomic_DNA"/>
</dbReference>
<dbReference type="InterPro" id="IPR032508">
    <property type="entry name" value="FecR_C"/>
</dbReference>
<evidence type="ECO:0000259" key="2">
    <source>
        <dbReference type="Pfam" id="PF04773"/>
    </source>
</evidence>
<evidence type="ECO:0000259" key="3">
    <source>
        <dbReference type="Pfam" id="PF16344"/>
    </source>
</evidence>
<protein>
    <submittedName>
        <fullName evidence="4">FecR family protein</fullName>
    </submittedName>
</protein>
<dbReference type="InterPro" id="IPR012373">
    <property type="entry name" value="Ferrdict_sens_TM"/>
</dbReference>
<evidence type="ECO:0000313" key="5">
    <source>
        <dbReference type="Proteomes" id="UP001171916"/>
    </source>
</evidence>
<reference evidence="4" key="1">
    <citation type="submission" date="2023-06" db="EMBL/GenBank/DDBJ databases">
        <title>Robiginitalea aurantiacus sp. nov. and Algoriphagus sediminis sp. nov., isolated from coastal sediment.</title>
        <authorList>
            <person name="Zhou Z.Y."/>
            <person name="An J."/>
            <person name="Jia Y.W."/>
            <person name="Du Z.J."/>
        </authorList>
    </citation>
    <scope>NUCLEOTIDE SEQUENCE</scope>
    <source>
        <strain evidence="4">C2-7</strain>
    </source>
</reference>
<dbReference type="Pfam" id="PF04773">
    <property type="entry name" value="FecR"/>
    <property type="match status" value="1"/>
</dbReference>
<dbReference type="Proteomes" id="UP001171916">
    <property type="component" value="Unassembled WGS sequence"/>
</dbReference>
<feature type="domain" description="FecR protein" evidence="2">
    <location>
        <begin position="121"/>
        <end position="209"/>
    </location>
</feature>
<dbReference type="PANTHER" id="PTHR30273:SF2">
    <property type="entry name" value="PROTEIN FECR"/>
    <property type="match status" value="1"/>
</dbReference>
<dbReference type="Pfam" id="PF16344">
    <property type="entry name" value="FecR_C"/>
    <property type="match status" value="1"/>
</dbReference>
<keyword evidence="1" id="KW-0812">Transmembrane</keyword>